<dbReference type="EMBL" id="CP159872">
    <property type="protein sequence ID" value="XCM81765.1"/>
    <property type="molecule type" value="Genomic_DNA"/>
</dbReference>
<organism evidence="2">
    <name type="scientific">Kitasatospora camelliae</name>
    <dbReference type="NCBI Taxonomy" id="3156397"/>
    <lineage>
        <taxon>Bacteria</taxon>
        <taxon>Bacillati</taxon>
        <taxon>Actinomycetota</taxon>
        <taxon>Actinomycetes</taxon>
        <taxon>Kitasatosporales</taxon>
        <taxon>Streptomycetaceae</taxon>
        <taxon>Kitasatospora</taxon>
    </lineage>
</organism>
<feature type="domain" description="SCO6045-like C-terminal" evidence="1">
    <location>
        <begin position="20"/>
        <end position="104"/>
    </location>
</feature>
<dbReference type="Pfam" id="PF26136">
    <property type="entry name" value="SCO6045_C"/>
    <property type="match status" value="1"/>
</dbReference>
<proteinExistence type="predicted"/>
<dbReference type="KEGG" id="kcm:ABWK59_24125"/>
<reference evidence="2" key="1">
    <citation type="submission" date="2024-06" db="EMBL/GenBank/DDBJ databases">
        <title>The genome sequences of Kitasatospora sp. strain HUAS MG31.</title>
        <authorList>
            <person name="Mo P."/>
        </authorList>
    </citation>
    <scope>NUCLEOTIDE SEQUENCE</scope>
    <source>
        <strain evidence="2">HUAS MG31</strain>
    </source>
</reference>
<dbReference type="AlphaFoldDB" id="A0AAU8K0U7"/>
<dbReference type="InterPro" id="IPR058711">
    <property type="entry name" value="SCO6045-like_C"/>
</dbReference>
<name>A0AAU8K0U7_9ACTN</name>
<evidence type="ECO:0000259" key="1">
    <source>
        <dbReference type="Pfam" id="PF26136"/>
    </source>
</evidence>
<protein>
    <recommendedName>
        <fullName evidence="1">SCO6045-like C-terminal domain-containing protein</fullName>
    </recommendedName>
</protein>
<accession>A0AAU8K0U7</accession>
<evidence type="ECO:0000313" key="2">
    <source>
        <dbReference type="EMBL" id="XCM81765.1"/>
    </source>
</evidence>
<sequence>MPEQPTAPEDRLAPVRAALAERQTALLAALVAGGPVPEGFEEARIREQGRGLAAKRRETLALVVPEVEHILGADYGPLFLRYAEGHPLTGGYRGDARAFAEWALAELPRAPWRRELTGWLDPPGRLRAPWRRRAR</sequence>
<gene>
    <name evidence="2" type="ORF">ABWK59_24125</name>
</gene>